<comment type="caution">
    <text evidence="2">The sequence shown here is derived from an EMBL/GenBank/DDBJ whole genome shotgun (WGS) entry which is preliminary data.</text>
</comment>
<dbReference type="EMBL" id="JAEKFT010000003">
    <property type="protein sequence ID" value="MBT0960341.1"/>
    <property type="molecule type" value="Genomic_DNA"/>
</dbReference>
<dbReference type="NCBIfam" id="TIGR03747">
    <property type="entry name" value="conj_TIGR03747"/>
    <property type="match status" value="1"/>
</dbReference>
<accession>A0A944HBJ4</accession>
<keyword evidence="3" id="KW-1185">Reference proteome</keyword>
<keyword evidence="1" id="KW-0812">Transmembrane</keyword>
<dbReference type="InterPro" id="IPR022266">
    <property type="entry name" value="DtrJ-like"/>
</dbReference>
<dbReference type="RefSeq" id="WP_214360093.1">
    <property type="nucleotide sequence ID" value="NZ_JAEKFT010000003.1"/>
</dbReference>
<keyword evidence="1" id="KW-1133">Transmembrane helix</keyword>
<evidence type="ECO:0000313" key="3">
    <source>
        <dbReference type="Proteomes" id="UP000694660"/>
    </source>
</evidence>
<dbReference type="Proteomes" id="UP000694660">
    <property type="component" value="Unassembled WGS sequence"/>
</dbReference>
<evidence type="ECO:0000313" key="2">
    <source>
        <dbReference type="EMBL" id="MBT0960341.1"/>
    </source>
</evidence>
<feature type="transmembrane region" description="Helical" evidence="1">
    <location>
        <begin position="158"/>
        <end position="179"/>
    </location>
</feature>
<gene>
    <name evidence="2" type="ORF">I8J34_04065</name>
</gene>
<organism evidence="2 3">
    <name type="scientific">Denitromonas iodatirespirans</name>
    <dbReference type="NCBI Taxonomy" id="2795389"/>
    <lineage>
        <taxon>Bacteria</taxon>
        <taxon>Pseudomonadati</taxon>
        <taxon>Pseudomonadota</taxon>
        <taxon>Betaproteobacteria</taxon>
        <taxon>Rhodocyclales</taxon>
        <taxon>Zoogloeaceae</taxon>
        <taxon>Denitromonas</taxon>
    </lineage>
</organism>
<feature type="transmembrane region" description="Helical" evidence="1">
    <location>
        <begin position="199"/>
        <end position="219"/>
    </location>
</feature>
<feature type="transmembrane region" description="Helical" evidence="1">
    <location>
        <begin position="23"/>
        <end position="47"/>
    </location>
</feature>
<protein>
    <submittedName>
        <fullName evidence="2">TIGR03747 family integrating conjugative element membrane protein</fullName>
    </submittedName>
</protein>
<dbReference type="AlphaFoldDB" id="A0A944HBJ4"/>
<dbReference type="Pfam" id="PF14348">
    <property type="entry name" value="DtrJ-like"/>
    <property type="match status" value="1"/>
</dbReference>
<reference evidence="3" key="1">
    <citation type="journal article" date="2022" name="ISME J.">
        <title>Genetic and phylogenetic analysis of dissimilatory iodate-reducing bacteria identifies potential niches across the world's oceans.</title>
        <authorList>
            <person name="Reyes-Umana V."/>
            <person name="Henning Z."/>
            <person name="Lee K."/>
            <person name="Barnum T.P."/>
            <person name="Coates J.D."/>
        </authorList>
    </citation>
    <scope>NUCLEOTIDE SEQUENCE [LARGE SCALE GENOMIC DNA]</scope>
    <source>
        <strain evidence="3">IR12</strain>
    </source>
</reference>
<name>A0A944HBJ4_DENI1</name>
<sequence>MSAEQNRRPSEQRSQQERARGPIGWLLALALGLILTTIGSWIGATLIEIGGMYTLWPEQRAQHARAGLIEDYGYVRTFPRSLLVRDTQAFARDMAGWAAWPFSKARLADQLARMRTSAQTSAGASRGQAIRQRVLTEAADWLEASYYTAQDTAVRLAIAFYGLPAFAMAICIGLVDGLVRRDLRKWSGGRESSFVYHHAKRFTGWFLAVGFAAYLAWPFGGLNPAYLVLLFAAAAAMSLSTTVSSFKKYL</sequence>
<proteinExistence type="predicted"/>
<keyword evidence="1" id="KW-0472">Membrane</keyword>
<evidence type="ECO:0000256" key="1">
    <source>
        <dbReference type="SAM" id="Phobius"/>
    </source>
</evidence>
<feature type="transmembrane region" description="Helical" evidence="1">
    <location>
        <begin position="225"/>
        <end position="246"/>
    </location>
</feature>